<comment type="caution">
    <text evidence="1">The sequence shown here is derived from an EMBL/GenBank/DDBJ whole genome shotgun (WGS) entry which is preliminary data.</text>
</comment>
<dbReference type="AlphaFoldDB" id="A0A930UI36"/>
<dbReference type="Proteomes" id="UP000604381">
    <property type="component" value="Unassembled WGS sequence"/>
</dbReference>
<sequence length="207" mass="21978">MAAAAKPVILALDLDGTLHQGDLAQLGAAALLRRNPLRAASLAWWLLRGGRLLLKNRLAATQPLDMATLEWNAELIAYAKSRDDCVLVLASGAAAAEAKRAAAHLAEAHGLEFAEILAASAEVNLIGVRKAEALRALARARETEYEYAGDSPRQDPPVFAGAKVSHFVNPSPEMLQEHGSAASRVFTTPPPPGGPWRRLLGMLQAKG</sequence>
<proteinExistence type="predicted"/>
<accession>A0A930UI36</accession>
<organism evidence="1 2">
    <name type="scientific">Candidatus Amphirhobacter heronislandensis</name>
    <dbReference type="NCBI Taxonomy" id="1732024"/>
    <lineage>
        <taxon>Bacteria</taxon>
        <taxon>Pseudomonadati</taxon>
        <taxon>Pseudomonadota</taxon>
        <taxon>Gammaproteobacteria</taxon>
        <taxon>Candidatus Tethybacterales</taxon>
        <taxon>Candidatus Tethybacteraceae</taxon>
        <taxon>Candidatus Amphirhobacter</taxon>
    </lineage>
</organism>
<dbReference type="Gene3D" id="3.40.50.1000">
    <property type="entry name" value="HAD superfamily/HAD-like"/>
    <property type="match status" value="1"/>
</dbReference>
<keyword evidence="2" id="KW-1185">Reference proteome</keyword>
<evidence type="ECO:0000313" key="2">
    <source>
        <dbReference type="Proteomes" id="UP000604381"/>
    </source>
</evidence>
<dbReference type="EMBL" id="JADHEI010000036">
    <property type="protein sequence ID" value="MBF2735501.1"/>
    <property type="molecule type" value="Genomic_DNA"/>
</dbReference>
<reference evidence="1" key="1">
    <citation type="submission" date="2020-10" db="EMBL/GenBank/DDBJ databases">
        <title>An improved Amphimedon queenslandica hologenome assembly reveals how three proteobacterial symbionts can extend the metabolic phenotypic of their marine sponge host.</title>
        <authorList>
            <person name="Degnan B."/>
            <person name="Degnan S."/>
            <person name="Xiang X."/>
        </authorList>
    </citation>
    <scope>NUCLEOTIDE SEQUENCE</scope>
    <source>
        <strain evidence="1">AqS2</strain>
    </source>
</reference>
<evidence type="ECO:0000313" key="1">
    <source>
        <dbReference type="EMBL" id="MBF2735501.1"/>
    </source>
</evidence>
<dbReference type="InterPro" id="IPR036412">
    <property type="entry name" value="HAD-like_sf"/>
</dbReference>
<dbReference type="SUPFAM" id="SSF56784">
    <property type="entry name" value="HAD-like"/>
    <property type="match status" value="1"/>
</dbReference>
<gene>
    <name evidence="1" type="ORF">ISN26_05425</name>
</gene>
<dbReference type="InterPro" id="IPR023214">
    <property type="entry name" value="HAD_sf"/>
</dbReference>
<name>A0A930UI36_9GAMM</name>
<evidence type="ECO:0008006" key="3">
    <source>
        <dbReference type="Google" id="ProtNLM"/>
    </source>
</evidence>
<protein>
    <recommendedName>
        <fullName evidence="3">Haloacid dehalogenase</fullName>
    </recommendedName>
</protein>